<dbReference type="EMBL" id="LNQE01001305">
    <property type="protein sequence ID" value="KUG19286.1"/>
    <property type="molecule type" value="Genomic_DNA"/>
</dbReference>
<accession>A0A0W8FEG5</accession>
<dbReference type="AlphaFoldDB" id="A0A0W8FEG5"/>
<organism evidence="1">
    <name type="scientific">hydrocarbon metagenome</name>
    <dbReference type="NCBI Taxonomy" id="938273"/>
    <lineage>
        <taxon>unclassified sequences</taxon>
        <taxon>metagenomes</taxon>
        <taxon>ecological metagenomes</taxon>
    </lineage>
</organism>
<proteinExistence type="predicted"/>
<name>A0A0W8FEG5_9ZZZZ</name>
<sequence>MIEINRDAYQALQKLHPIEGMIIEKMVADGRAVLTDGPTRTE</sequence>
<protein>
    <submittedName>
        <fullName evidence="1">Uncharacterized protein</fullName>
    </submittedName>
</protein>
<reference evidence="1" key="1">
    <citation type="journal article" date="2015" name="Proc. Natl. Acad. Sci. U.S.A.">
        <title>Networks of energetic and metabolic interactions define dynamics in microbial communities.</title>
        <authorList>
            <person name="Embree M."/>
            <person name="Liu J.K."/>
            <person name="Al-Bassam M.M."/>
            <person name="Zengler K."/>
        </authorList>
    </citation>
    <scope>NUCLEOTIDE SEQUENCE</scope>
</reference>
<comment type="caution">
    <text evidence="1">The sequence shown here is derived from an EMBL/GenBank/DDBJ whole genome shotgun (WGS) entry which is preliminary data.</text>
</comment>
<evidence type="ECO:0000313" key="1">
    <source>
        <dbReference type="EMBL" id="KUG19286.1"/>
    </source>
</evidence>
<gene>
    <name evidence="1" type="ORF">ASZ90_010996</name>
</gene>